<gene>
    <name evidence="15" type="ORF">Abor_020_003</name>
    <name evidence="14" type="ORF">AcetOrient_orf03727</name>
</gene>
<dbReference type="Gene3D" id="2.40.10.220">
    <property type="entry name" value="predicted glycosyltransferase like domains"/>
    <property type="match status" value="1"/>
</dbReference>
<dbReference type="EMBL" id="AP018515">
    <property type="protein sequence ID" value="BBC80812.1"/>
    <property type="molecule type" value="Genomic_DNA"/>
</dbReference>
<reference evidence="15 16" key="1">
    <citation type="submission" date="2012-11" db="EMBL/GenBank/DDBJ databases">
        <title>Whole genome sequence of Acetobacter orientalis 21F-2.</title>
        <authorList>
            <person name="Azuma Y."/>
            <person name="Higashiura N."/>
            <person name="Hirakawa H."/>
            <person name="Matsushita K."/>
        </authorList>
    </citation>
    <scope>NUCLEOTIDE SEQUENCE [LARGE SCALE GENOMIC DNA]</scope>
    <source>
        <strain evidence="15 16">21F-2</strain>
    </source>
</reference>
<feature type="domain" description="PilZ" evidence="13">
    <location>
        <begin position="557"/>
        <end position="655"/>
    </location>
</feature>
<dbReference type="Proteomes" id="UP000270034">
    <property type="component" value="Chromosome"/>
</dbReference>
<dbReference type="GeneID" id="76204507"/>
<keyword evidence="3 11" id="KW-0997">Cell inner membrane</keyword>
<dbReference type="InterPro" id="IPR005150">
    <property type="entry name" value="Cellulose_synth"/>
</dbReference>
<comment type="function">
    <text evidence="11">Catalytic subunit of cellulose synthase. It polymerizes uridine 5'-diphosphate glucose to cellulose.</text>
</comment>
<evidence type="ECO:0000256" key="4">
    <source>
        <dbReference type="ARBA" id="ARBA00022676"/>
    </source>
</evidence>
<dbReference type="Pfam" id="PF03552">
    <property type="entry name" value="Cellulose_synt"/>
    <property type="match status" value="1"/>
</dbReference>
<dbReference type="STRING" id="1231341.Abor_020_003"/>
<keyword evidence="5 11" id="KW-0808">Transferase</keyword>
<accession>A0A2Z5ZJC1</accession>
<evidence type="ECO:0000256" key="2">
    <source>
        <dbReference type="ARBA" id="ARBA00022475"/>
    </source>
</evidence>
<evidence type="ECO:0000313" key="16">
    <source>
        <dbReference type="Proteomes" id="UP000032670"/>
    </source>
</evidence>
<dbReference type="InterPro" id="IPR050321">
    <property type="entry name" value="Glycosyltr_2/OpgH_subfam"/>
</dbReference>
<dbReference type="GO" id="GO:0016760">
    <property type="term" value="F:cellulose synthase (UDP-forming) activity"/>
    <property type="evidence" value="ECO:0007669"/>
    <property type="project" value="UniProtKB-EC"/>
</dbReference>
<evidence type="ECO:0000256" key="10">
    <source>
        <dbReference type="ARBA" id="ARBA00048682"/>
    </source>
</evidence>
<dbReference type="InterPro" id="IPR001173">
    <property type="entry name" value="Glyco_trans_2-like"/>
</dbReference>
<keyword evidence="4 11" id="KW-0328">Glycosyltransferase</keyword>
<dbReference type="KEGG" id="aot:AcetOri_orf03727"/>
<keyword evidence="11" id="KW-0973">c-di-GMP</keyword>
<evidence type="ECO:0000256" key="8">
    <source>
        <dbReference type="ARBA" id="ARBA00022989"/>
    </source>
</evidence>
<organism evidence="14 17">
    <name type="scientific">Acetobacter orientalis</name>
    <dbReference type="NCBI Taxonomy" id="146474"/>
    <lineage>
        <taxon>Bacteria</taxon>
        <taxon>Pseudomonadati</taxon>
        <taxon>Pseudomonadota</taxon>
        <taxon>Alphaproteobacteria</taxon>
        <taxon>Acetobacterales</taxon>
        <taxon>Acetobacteraceae</taxon>
        <taxon>Acetobacter</taxon>
    </lineage>
</organism>
<dbReference type="GO" id="GO:0030244">
    <property type="term" value="P:cellulose biosynthetic process"/>
    <property type="evidence" value="ECO:0007669"/>
    <property type="project" value="UniProtKB-KW"/>
</dbReference>
<dbReference type="InterPro" id="IPR003919">
    <property type="entry name" value="Cell_synth_A"/>
</dbReference>
<feature type="transmembrane region" description="Helical" evidence="11">
    <location>
        <begin position="532"/>
        <end position="553"/>
    </location>
</feature>
<dbReference type="GO" id="GO:0005886">
    <property type="term" value="C:plasma membrane"/>
    <property type="evidence" value="ECO:0007669"/>
    <property type="project" value="UniProtKB-SubCell"/>
</dbReference>
<dbReference type="SUPFAM" id="SSF141371">
    <property type="entry name" value="PilZ domain-like"/>
    <property type="match status" value="1"/>
</dbReference>
<keyword evidence="8 11" id="KW-1133">Transmembrane helix</keyword>
<evidence type="ECO:0000313" key="14">
    <source>
        <dbReference type="EMBL" id="BBC80812.1"/>
    </source>
</evidence>
<dbReference type="InterPro" id="IPR029044">
    <property type="entry name" value="Nucleotide-diphossugar_trans"/>
</dbReference>
<dbReference type="InterPro" id="IPR009875">
    <property type="entry name" value="PilZ_domain"/>
</dbReference>
<evidence type="ECO:0000313" key="17">
    <source>
        <dbReference type="Proteomes" id="UP000270034"/>
    </source>
</evidence>
<dbReference type="GO" id="GO:0035438">
    <property type="term" value="F:cyclic-di-GMP binding"/>
    <property type="evidence" value="ECO:0007669"/>
    <property type="project" value="InterPro"/>
</dbReference>
<sequence>MISFKNNVSHFYPYLLIIVGVFFIILTSQAVISPISQIYLSIGFILATLFIRNKTGPAARLLMIGLSTFVSLRYIFWRLFYTLSFENPIQTFLMLTLLAAEIYSWIILFLGYLQLSWPLNRKEYPLPDNHDQWPSVDVFIPTYNEDLEVVRSTVLAAKALDYPENKLTVYLLDDGRRNSFQEFAQEAGVEYLTRPNNFHAKAGNLNHALSQSSGDLIAVFDCDHIPVKSFLVRTIGWLHKNPRISLLQTPQHFYSPDPFQRNLDTHERIPPENNLFYGLVQPGNDFWNATLFCGSCAVLRRKALESIGGFAVETVTEDAHTSLKMQRKGWESAYLRMTLAGGLATENLALHIGQRMRWARGMVQIFRVDNPLLGRGLTLGQRLCYLSAILHFFFPVPRLVFLIAPLSFLFFGQNIIYTTPLAVMTYAIPHLIQSFMTQSRVQGRWRYSIWNYVYETAIAIFLAPVVLKTLFFPEGGSFNVTAKGGLITHNYLDTKIITPNMIVVVLLILASIVGCVGMIVNHGNSDLAQTYMMNLLWVLANLLVVMAAVSVGYERRQIRRTPRISARLPVTVVDPVNHQRFEAVTVDLSKGGLSLQVSGNLPDELKEIVVEYQNSEDKIFSSIPAVIVNRHGHIVRLSWQARSIQEECDIIEMIFGRSDTWLHWGNYSSDKPLHSLLLLARSIVNFIRIVVLRQHIG</sequence>
<evidence type="ECO:0000256" key="3">
    <source>
        <dbReference type="ARBA" id="ARBA00022519"/>
    </source>
</evidence>
<dbReference type="CDD" id="cd06421">
    <property type="entry name" value="CESA_CelA_like"/>
    <property type="match status" value="1"/>
</dbReference>
<dbReference type="EC" id="2.4.1.12" evidence="11"/>
<keyword evidence="6 11" id="KW-0812">Transmembrane</keyword>
<feature type="transmembrane region" description="Helical" evidence="11">
    <location>
        <begin position="12"/>
        <end position="32"/>
    </location>
</feature>
<feature type="transmembrane region" description="Helical" evidence="11">
    <location>
        <begin position="501"/>
        <end position="520"/>
    </location>
</feature>
<feature type="transmembrane region" description="Helical" evidence="11">
    <location>
        <begin position="61"/>
        <end position="80"/>
    </location>
</feature>
<dbReference type="RefSeq" id="WP_052946401.1">
    <property type="nucleotide sequence ID" value="NZ_BAMX01000020.1"/>
</dbReference>
<feature type="transmembrane region" description="Helical" evidence="11">
    <location>
        <begin position="410"/>
        <end position="428"/>
    </location>
</feature>
<feature type="transmembrane region" description="Helical" evidence="11">
    <location>
        <begin position="383"/>
        <end position="404"/>
    </location>
</feature>
<comment type="subcellular location">
    <subcellularLocation>
        <location evidence="1">Cell inner membrane</location>
        <topology evidence="1">Multi-pass membrane protein</topology>
    </subcellularLocation>
</comment>
<evidence type="ECO:0000256" key="9">
    <source>
        <dbReference type="ARBA" id="ARBA00023136"/>
    </source>
</evidence>
<feature type="domain" description="Glycosyltransferase 2-like" evidence="12">
    <location>
        <begin position="138"/>
        <end position="307"/>
    </location>
</feature>
<dbReference type="SUPFAM" id="SSF53448">
    <property type="entry name" value="Nucleotide-diphospho-sugar transferases"/>
    <property type="match status" value="1"/>
</dbReference>
<evidence type="ECO:0000259" key="12">
    <source>
        <dbReference type="Pfam" id="PF00535"/>
    </source>
</evidence>
<evidence type="ECO:0000256" key="6">
    <source>
        <dbReference type="ARBA" id="ARBA00022692"/>
    </source>
</evidence>
<comment type="cofactor">
    <cofactor evidence="11">
        <name>Mg(2+)</name>
        <dbReference type="ChEBI" id="CHEBI:18420"/>
    </cofactor>
</comment>
<evidence type="ECO:0000256" key="5">
    <source>
        <dbReference type="ARBA" id="ARBA00022679"/>
    </source>
</evidence>
<evidence type="ECO:0000256" key="11">
    <source>
        <dbReference type="RuleBase" id="RU365020"/>
    </source>
</evidence>
<feature type="transmembrane region" description="Helical" evidence="11">
    <location>
        <begin position="92"/>
        <end position="113"/>
    </location>
</feature>
<dbReference type="PANTHER" id="PTHR43867:SF2">
    <property type="entry name" value="CELLULOSE SYNTHASE CATALYTIC SUBUNIT A [UDP-FORMING]"/>
    <property type="match status" value="1"/>
</dbReference>
<keyword evidence="7 11" id="KW-0135">Cellulose biosynthesis</keyword>
<evidence type="ECO:0000313" key="15">
    <source>
        <dbReference type="EMBL" id="GAN66366.1"/>
    </source>
</evidence>
<dbReference type="UniPathway" id="UPA00694"/>
<keyword evidence="16" id="KW-1185">Reference proteome</keyword>
<dbReference type="Pfam" id="PF07238">
    <property type="entry name" value="PilZ"/>
    <property type="match status" value="1"/>
</dbReference>
<dbReference type="GO" id="GO:0006011">
    <property type="term" value="P:UDP-alpha-D-glucose metabolic process"/>
    <property type="evidence" value="ECO:0007669"/>
    <property type="project" value="InterPro"/>
</dbReference>
<reference evidence="14 17" key="2">
    <citation type="submission" date="2018-02" db="EMBL/GenBank/DDBJ databases">
        <title>Acetobacter orientalis genome.</title>
        <authorList>
            <person name="Nakashima N."/>
            <person name="Tamura T."/>
        </authorList>
    </citation>
    <scope>NUCLEOTIDE SEQUENCE [LARGE SCALE GENOMIC DNA]</scope>
    <source>
        <strain evidence="14 17">FAN1</strain>
    </source>
</reference>
<accession>A0A0D6NLX5</accession>
<dbReference type="PRINTS" id="PR01439">
    <property type="entry name" value="CELLSNTHASEA"/>
</dbReference>
<feature type="transmembrane region" description="Helical" evidence="11">
    <location>
        <begin position="449"/>
        <end position="467"/>
    </location>
</feature>
<proteinExistence type="predicted"/>
<dbReference type="PANTHER" id="PTHR43867">
    <property type="entry name" value="CELLULOSE SYNTHASE CATALYTIC SUBUNIT A [UDP-FORMING]"/>
    <property type="match status" value="1"/>
</dbReference>
<dbReference type="EMBL" id="BAMX01000020">
    <property type="protein sequence ID" value="GAN66366.1"/>
    <property type="molecule type" value="Genomic_DNA"/>
</dbReference>
<dbReference type="Pfam" id="PF00535">
    <property type="entry name" value="Glycos_transf_2"/>
    <property type="match status" value="1"/>
</dbReference>
<comment type="catalytic activity">
    <reaction evidence="10 11">
        <text>[(1-&gt;4)-beta-D-glucosyl](n) + UDP-alpha-D-glucose = [(1-&gt;4)-beta-D-glucosyl](n+1) + UDP + H(+)</text>
        <dbReference type="Rhea" id="RHEA:19929"/>
        <dbReference type="Rhea" id="RHEA-COMP:10033"/>
        <dbReference type="Rhea" id="RHEA-COMP:10034"/>
        <dbReference type="ChEBI" id="CHEBI:15378"/>
        <dbReference type="ChEBI" id="CHEBI:18246"/>
        <dbReference type="ChEBI" id="CHEBI:58223"/>
        <dbReference type="ChEBI" id="CHEBI:58885"/>
        <dbReference type="EC" id="2.4.1.12"/>
    </reaction>
</comment>
<keyword evidence="2 11" id="KW-1003">Cell membrane</keyword>
<feature type="transmembrane region" description="Helical" evidence="11">
    <location>
        <begin position="38"/>
        <end position="54"/>
    </location>
</feature>
<dbReference type="Proteomes" id="UP000032670">
    <property type="component" value="Unassembled WGS sequence"/>
</dbReference>
<evidence type="ECO:0000259" key="13">
    <source>
        <dbReference type="Pfam" id="PF07238"/>
    </source>
</evidence>
<name>A0A2Z5ZJC1_9PROT</name>
<dbReference type="AlphaFoldDB" id="A0A2Z5ZJC1"/>
<evidence type="ECO:0000256" key="1">
    <source>
        <dbReference type="ARBA" id="ARBA00004429"/>
    </source>
</evidence>
<dbReference type="Gene3D" id="3.90.550.10">
    <property type="entry name" value="Spore Coat Polysaccharide Biosynthesis Protein SpsA, Chain A"/>
    <property type="match status" value="1"/>
</dbReference>
<protein>
    <recommendedName>
        <fullName evidence="11">Cellulose synthase catalytic subunit [UDP-forming]</fullName>
        <ecNumber evidence="11">2.4.1.12</ecNumber>
    </recommendedName>
</protein>
<evidence type="ECO:0000256" key="7">
    <source>
        <dbReference type="ARBA" id="ARBA00022916"/>
    </source>
</evidence>
<dbReference type="NCBIfam" id="TIGR03030">
    <property type="entry name" value="CelA"/>
    <property type="match status" value="1"/>
</dbReference>
<keyword evidence="9 11" id="KW-0472">Membrane</keyword>
<comment type="pathway">
    <text evidence="11">Glycan metabolism; bacterial cellulose biosynthesis.</text>
</comment>